<gene>
    <name evidence="1" type="ORF">FIBSPDRAFT_1053953</name>
</gene>
<accession>A0A167W5A2</accession>
<name>A0A167W5A2_9AGAM</name>
<organism evidence="1 2">
    <name type="scientific">Athelia psychrophila</name>
    <dbReference type="NCBI Taxonomy" id="1759441"/>
    <lineage>
        <taxon>Eukaryota</taxon>
        <taxon>Fungi</taxon>
        <taxon>Dikarya</taxon>
        <taxon>Basidiomycota</taxon>
        <taxon>Agaricomycotina</taxon>
        <taxon>Agaricomycetes</taxon>
        <taxon>Agaricomycetidae</taxon>
        <taxon>Atheliales</taxon>
        <taxon>Atheliaceae</taxon>
        <taxon>Athelia</taxon>
    </lineage>
</organism>
<sequence>MYPPDYLPQSTDRNELRSWMQSDWIINPEQADSLPAYMRGFVEGANFLQSTHLPEIVEWIGNVEEDSRDMDIQMAYMCGFVEGASSLPFQPTMQAASSVVAESSSGAPAHPEGAATISSPVRIFCNDMCGRRGHGGREIDHMDADAA</sequence>
<reference evidence="1 2" key="1">
    <citation type="journal article" date="2016" name="Mol. Biol. Evol.">
        <title>Comparative Genomics of Early-Diverging Mushroom-Forming Fungi Provides Insights into the Origins of Lignocellulose Decay Capabilities.</title>
        <authorList>
            <person name="Nagy L.G."/>
            <person name="Riley R."/>
            <person name="Tritt A."/>
            <person name="Adam C."/>
            <person name="Daum C."/>
            <person name="Floudas D."/>
            <person name="Sun H."/>
            <person name="Yadav J.S."/>
            <person name="Pangilinan J."/>
            <person name="Larsson K.H."/>
            <person name="Matsuura K."/>
            <person name="Barry K."/>
            <person name="Labutti K."/>
            <person name="Kuo R."/>
            <person name="Ohm R.A."/>
            <person name="Bhattacharya S.S."/>
            <person name="Shirouzu T."/>
            <person name="Yoshinaga Y."/>
            <person name="Martin F.M."/>
            <person name="Grigoriev I.V."/>
            <person name="Hibbett D.S."/>
        </authorList>
    </citation>
    <scope>NUCLEOTIDE SEQUENCE [LARGE SCALE GENOMIC DNA]</scope>
    <source>
        <strain evidence="1 2">CBS 109695</strain>
    </source>
</reference>
<dbReference type="AlphaFoldDB" id="A0A167W5A2"/>
<evidence type="ECO:0000313" key="2">
    <source>
        <dbReference type="Proteomes" id="UP000076532"/>
    </source>
</evidence>
<evidence type="ECO:0000313" key="1">
    <source>
        <dbReference type="EMBL" id="KZP05710.1"/>
    </source>
</evidence>
<proteinExistence type="predicted"/>
<keyword evidence="2" id="KW-1185">Reference proteome</keyword>
<protein>
    <submittedName>
        <fullName evidence="1">Uncharacterized protein</fullName>
    </submittedName>
</protein>
<dbReference type="EMBL" id="KV417823">
    <property type="protein sequence ID" value="KZP05710.1"/>
    <property type="molecule type" value="Genomic_DNA"/>
</dbReference>
<dbReference type="Proteomes" id="UP000076532">
    <property type="component" value="Unassembled WGS sequence"/>
</dbReference>